<comment type="caution">
    <text evidence="2">The sequence shown here is derived from an EMBL/GenBank/DDBJ whole genome shotgun (WGS) entry which is preliminary data.</text>
</comment>
<name>A0ABV7WI40_9MICO</name>
<organism evidence="2 3">
    <name type="scientific">Aquipuribacter hungaricus</name>
    <dbReference type="NCBI Taxonomy" id="545624"/>
    <lineage>
        <taxon>Bacteria</taxon>
        <taxon>Bacillati</taxon>
        <taxon>Actinomycetota</taxon>
        <taxon>Actinomycetes</taxon>
        <taxon>Micrococcales</taxon>
        <taxon>Intrasporangiaceae</taxon>
        <taxon>Aquipuribacter</taxon>
    </lineage>
</organism>
<evidence type="ECO:0000256" key="1">
    <source>
        <dbReference type="SAM" id="MobiDB-lite"/>
    </source>
</evidence>
<evidence type="ECO:0000313" key="3">
    <source>
        <dbReference type="Proteomes" id="UP001595685"/>
    </source>
</evidence>
<sequence>MTPPSPTPLDLPEAVAPAADLAATTTSRRRRRPVLGALVLSAGMLLAACGGEAVEPADAETGVPLNSGEADPAASPEDSGDPLTGSSP</sequence>
<feature type="region of interest" description="Disordered" evidence="1">
    <location>
        <begin position="57"/>
        <end position="88"/>
    </location>
</feature>
<reference evidence="3" key="1">
    <citation type="journal article" date="2019" name="Int. J. Syst. Evol. Microbiol.">
        <title>The Global Catalogue of Microorganisms (GCM) 10K type strain sequencing project: providing services to taxonomists for standard genome sequencing and annotation.</title>
        <authorList>
            <consortium name="The Broad Institute Genomics Platform"/>
            <consortium name="The Broad Institute Genome Sequencing Center for Infectious Disease"/>
            <person name="Wu L."/>
            <person name="Ma J."/>
        </authorList>
    </citation>
    <scope>NUCLEOTIDE SEQUENCE [LARGE SCALE GENOMIC DNA]</scope>
    <source>
        <strain evidence="3">NCAIM B.02333</strain>
    </source>
</reference>
<dbReference type="EMBL" id="JBHRWW010000005">
    <property type="protein sequence ID" value="MFC3688552.1"/>
    <property type="molecule type" value="Genomic_DNA"/>
</dbReference>
<gene>
    <name evidence="2" type="ORF">ACFOLH_09395</name>
</gene>
<accession>A0ABV7WI40</accession>
<evidence type="ECO:0000313" key="2">
    <source>
        <dbReference type="EMBL" id="MFC3688552.1"/>
    </source>
</evidence>
<proteinExistence type="predicted"/>
<dbReference type="Proteomes" id="UP001595685">
    <property type="component" value="Unassembled WGS sequence"/>
</dbReference>
<protein>
    <submittedName>
        <fullName evidence="2">Uncharacterized protein</fullName>
    </submittedName>
</protein>
<dbReference type="RefSeq" id="WP_340288986.1">
    <property type="nucleotide sequence ID" value="NZ_JBBEOI010000004.1"/>
</dbReference>
<keyword evidence="3" id="KW-1185">Reference proteome</keyword>